<name>A0A6A7K4P0_9FIRM</name>
<dbReference type="EMBL" id="WHNX01000001">
    <property type="protein sequence ID" value="MPW24350.1"/>
    <property type="molecule type" value="Genomic_DNA"/>
</dbReference>
<keyword evidence="1" id="KW-0472">Membrane</keyword>
<evidence type="ECO:0000313" key="2">
    <source>
        <dbReference type="EMBL" id="MPW24350.1"/>
    </source>
</evidence>
<feature type="transmembrane region" description="Helical" evidence="1">
    <location>
        <begin position="20"/>
        <end position="39"/>
    </location>
</feature>
<evidence type="ECO:0000256" key="1">
    <source>
        <dbReference type="SAM" id="Phobius"/>
    </source>
</evidence>
<accession>A0A6A7K4P0</accession>
<dbReference type="AlphaFoldDB" id="A0A6A7K4P0"/>
<dbReference type="Pfam" id="PF10269">
    <property type="entry name" value="Tmemb_185A"/>
    <property type="match status" value="1"/>
</dbReference>
<sequence>MIEKLQIQGNGRGKYMTKKIKGRLLFVWSIIVFTLTFKLENQFELGFWKYMIISVPLFTIGNIIIDKFVKVDE</sequence>
<reference evidence="2 3" key="1">
    <citation type="submission" date="2019-10" db="EMBL/GenBank/DDBJ databases">
        <title>Alkalibaculum tamaniensis sp.nov., a new alkaliphilic acetogen, isolated on methoxylated aromatics from a mud volcano.</title>
        <authorList>
            <person name="Khomyakova M.A."/>
            <person name="Merkel A.Y."/>
            <person name="Bonch-Osmolovskaya E.A."/>
            <person name="Slobodkin A.I."/>
        </authorList>
    </citation>
    <scope>NUCLEOTIDE SEQUENCE [LARGE SCALE GENOMIC DNA]</scope>
    <source>
        <strain evidence="2 3">M08DMB</strain>
    </source>
</reference>
<comment type="caution">
    <text evidence="2">The sequence shown here is derived from an EMBL/GenBank/DDBJ whole genome shotgun (WGS) entry which is preliminary data.</text>
</comment>
<keyword evidence="3" id="KW-1185">Reference proteome</keyword>
<keyword evidence="1" id="KW-0812">Transmembrane</keyword>
<feature type="transmembrane region" description="Helical" evidence="1">
    <location>
        <begin position="45"/>
        <end position="65"/>
    </location>
</feature>
<protein>
    <submittedName>
        <fullName evidence="2">Uncharacterized protein</fullName>
    </submittedName>
</protein>
<evidence type="ECO:0000313" key="3">
    <source>
        <dbReference type="Proteomes" id="UP000440004"/>
    </source>
</evidence>
<dbReference type="Proteomes" id="UP000440004">
    <property type="component" value="Unassembled WGS sequence"/>
</dbReference>
<proteinExistence type="predicted"/>
<gene>
    <name evidence="2" type="ORF">GC105_00900</name>
</gene>
<keyword evidence="1" id="KW-1133">Transmembrane helix</keyword>
<dbReference type="InterPro" id="IPR019396">
    <property type="entry name" value="TM_Fragile-X-F-assoc"/>
</dbReference>
<organism evidence="2 3">
    <name type="scientific">Alkalibaculum sporogenes</name>
    <dbReference type="NCBI Taxonomy" id="2655001"/>
    <lineage>
        <taxon>Bacteria</taxon>
        <taxon>Bacillati</taxon>
        <taxon>Bacillota</taxon>
        <taxon>Clostridia</taxon>
        <taxon>Eubacteriales</taxon>
        <taxon>Eubacteriaceae</taxon>
        <taxon>Alkalibaculum</taxon>
    </lineage>
</organism>